<dbReference type="GO" id="GO:0000182">
    <property type="term" value="F:rDNA binding"/>
    <property type="evidence" value="ECO:0007669"/>
    <property type="project" value="TreeGrafter"/>
</dbReference>
<dbReference type="GO" id="GO:0001181">
    <property type="term" value="F:RNA polymerase I general transcription initiation factor activity"/>
    <property type="evidence" value="ECO:0007669"/>
    <property type="project" value="TreeGrafter"/>
</dbReference>
<feature type="region of interest" description="Disordered" evidence="1">
    <location>
        <begin position="684"/>
        <end position="763"/>
    </location>
</feature>
<feature type="region of interest" description="Disordered" evidence="1">
    <location>
        <begin position="873"/>
        <end position="998"/>
    </location>
</feature>
<dbReference type="OrthoDB" id="2240312at2759"/>
<feature type="compositionally biased region" description="Basic and acidic residues" evidence="1">
    <location>
        <begin position="194"/>
        <end position="205"/>
    </location>
</feature>
<dbReference type="GO" id="GO:0006361">
    <property type="term" value="P:transcription initiation at RNA polymerase I promoter"/>
    <property type="evidence" value="ECO:0007669"/>
    <property type="project" value="TreeGrafter"/>
</dbReference>
<keyword evidence="3" id="KW-1185">Reference proteome</keyword>
<feature type="compositionally biased region" description="Acidic residues" evidence="1">
    <location>
        <begin position="698"/>
        <end position="750"/>
    </location>
</feature>
<feature type="compositionally biased region" description="Basic and acidic residues" evidence="1">
    <location>
        <begin position="269"/>
        <end position="284"/>
    </location>
</feature>
<proteinExistence type="predicted"/>
<dbReference type="PANTHER" id="PTHR28079:SF1">
    <property type="entry name" value="RNA POLYMERASE I-SPECIFIC TRANSCRIPTION INITIATION FACTOR RRN5"/>
    <property type="match status" value="1"/>
</dbReference>
<feature type="compositionally biased region" description="Acidic residues" evidence="1">
    <location>
        <begin position="147"/>
        <end position="161"/>
    </location>
</feature>
<feature type="compositionally biased region" description="Basic and acidic residues" evidence="1">
    <location>
        <begin position="298"/>
        <end position="307"/>
    </location>
</feature>
<dbReference type="InterPro" id="IPR039601">
    <property type="entry name" value="Rrn5"/>
</dbReference>
<feature type="compositionally biased region" description="Polar residues" evidence="1">
    <location>
        <begin position="309"/>
        <end position="321"/>
    </location>
</feature>
<evidence type="ECO:0000313" key="2">
    <source>
        <dbReference type="EMBL" id="CCX29553.1"/>
    </source>
</evidence>
<feature type="region of interest" description="Disordered" evidence="1">
    <location>
        <begin position="1"/>
        <end position="347"/>
    </location>
</feature>
<evidence type="ECO:0000313" key="3">
    <source>
        <dbReference type="Proteomes" id="UP000018144"/>
    </source>
</evidence>
<feature type="compositionally biased region" description="Basic and acidic residues" evidence="1">
    <location>
        <begin position="219"/>
        <end position="230"/>
    </location>
</feature>
<dbReference type="OMA" id="TEHMADE"/>
<sequence length="998" mass="112692">MSSSEYSDSDTDVILGTGHILGTGDRPRPPPQILNKVQEEPTPTTKGRIIPPIPSSDNEEEVNYTPALVVTNKRPPLPVDSSDDEDDDHDILPVATNKRPALPVVSSDDEDYAPVKKRRTDEWPTVSGDSILETTSGDEHTEHMADEDNDQETPADYDDWGSVEPASDNEDRISSRKPAEDDNDWGSVEPASDNEDRISSRKPAEDDNDWGSVEPASDNEDRISSRKPAEDDNDWGSVEPASDNEYRISSRKPDEDDNDWGSVEPASDNEERISGQRGEEKGNDDWDWGSVDPASDDEVSRRTHEESVQDTGYDTATSKATSTHRRRRTPSPESSPEPEPPSPSAVSKTIRLARKQYQKPPKTYSKAYYDLLEDAKIDAKERRIYSDEPTTVRVHSTYVLESRWSRGDKEAFFDRLAVLGRDNLDKIAAEIGKTHLECQTFLDMCEEARNGPNSIHQEGMKAIPEAVEVSRVIGNMLNRQARLLRHAENKWIMKQEQAAWGEEFWRIDEAAAAQLAVWHKDGEVELIEENCKEAELLDVENMIELSKRIFMNRPDYNYHAVQADDDGEPAFLHDALQQLHHLVVTVTRRLVAASIFKAESRVEMMRNPVFGHFPQIRPDDIHAAAEVLGLPKNTWDYWIAAPRRFGLTVVKTMADARLVKPKNTMSYKEVEKFMSHVPVLKQRKDPGRLAGKKTTKEYDEDEFGDEDDIPEDAPQAEEEENRTEGAEGDIEDMEDALDIISDSDDAEPDGEVQASGEVDPNAQRLIYESRVQRLEAKQDAYLERLGLKHAIDEERNLWEMLGYGPNNPGYKMNPEDEAGPDSDGEIPLIPPITEAIRDQRKLKWRDTLPALTGRMEWEGFPLVEEGYDEIDDEWLLDDSDDSSKEEKRLQKIRTAASASRKRKNLPETSTAQATKQRKVTTQEASKAPKEKPPPKKKAKKLEAPPLAASQRQKRHRRKSSVPSGFVPTVEVVSDEEQILENYSDSEDDADGGVYREEV</sequence>
<evidence type="ECO:0000256" key="1">
    <source>
        <dbReference type="SAM" id="MobiDB-lite"/>
    </source>
</evidence>
<dbReference type="GO" id="GO:0000500">
    <property type="term" value="C:RNA polymerase I upstream activating factor complex"/>
    <property type="evidence" value="ECO:0007669"/>
    <property type="project" value="InterPro"/>
</dbReference>
<dbReference type="STRING" id="1076935.U4LCG1"/>
<feature type="compositionally biased region" description="Polar residues" evidence="1">
    <location>
        <begin position="906"/>
        <end position="923"/>
    </location>
</feature>
<feature type="compositionally biased region" description="Basic and acidic residues" evidence="1">
    <location>
        <begin position="169"/>
        <end position="180"/>
    </location>
</feature>
<feature type="compositionally biased region" description="Acidic residues" evidence="1">
    <location>
        <begin position="815"/>
        <end position="824"/>
    </location>
</feature>
<dbReference type="EMBL" id="HF935279">
    <property type="protein sequence ID" value="CCX29553.1"/>
    <property type="molecule type" value="Genomic_DNA"/>
</dbReference>
<organism evidence="2 3">
    <name type="scientific">Pyronema omphalodes (strain CBS 100304)</name>
    <name type="common">Pyronema confluens</name>
    <dbReference type="NCBI Taxonomy" id="1076935"/>
    <lineage>
        <taxon>Eukaryota</taxon>
        <taxon>Fungi</taxon>
        <taxon>Dikarya</taxon>
        <taxon>Ascomycota</taxon>
        <taxon>Pezizomycotina</taxon>
        <taxon>Pezizomycetes</taxon>
        <taxon>Pezizales</taxon>
        <taxon>Pyronemataceae</taxon>
        <taxon>Pyronema</taxon>
    </lineage>
</organism>
<feature type="compositionally biased region" description="Pro residues" evidence="1">
    <location>
        <begin position="333"/>
        <end position="343"/>
    </location>
</feature>
<feature type="compositionally biased region" description="Acidic residues" evidence="1">
    <location>
        <begin position="972"/>
        <end position="990"/>
    </location>
</feature>
<feature type="region of interest" description="Disordered" evidence="1">
    <location>
        <begin position="808"/>
        <end position="828"/>
    </location>
</feature>
<name>U4LCG1_PYROM</name>
<dbReference type="eggNOG" id="ENOG502S6UJ">
    <property type="taxonomic scope" value="Eukaryota"/>
</dbReference>
<dbReference type="Proteomes" id="UP000018144">
    <property type="component" value="Unassembled WGS sequence"/>
</dbReference>
<dbReference type="GO" id="GO:0042790">
    <property type="term" value="P:nucleolar large rRNA transcription by RNA polymerase I"/>
    <property type="evidence" value="ECO:0007669"/>
    <property type="project" value="InterPro"/>
</dbReference>
<reference evidence="2 3" key="1">
    <citation type="journal article" date="2013" name="PLoS Genet.">
        <title>The genome and development-dependent transcriptomes of Pyronema confluens: a window into fungal evolution.</title>
        <authorList>
            <person name="Traeger S."/>
            <person name="Altegoer F."/>
            <person name="Freitag M."/>
            <person name="Gabaldon T."/>
            <person name="Kempken F."/>
            <person name="Kumar A."/>
            <person name="Marcet-Houben M."/>
            <person name="Poggeler S."/>
            <person name="Stajich J.E."/>
            <person name="Nowrousian M."/>
        </authorList>
    </citation>
    <scope>NUCLEOTIDE SEQUENCE [LARGE SCALE GENOMIC DNA]</scope>
    <source>
        <strain evidence="3">CBS 100304</strain>
        <tissue evidence="2">Vegetative mycelium</tissue>
    </source>
</reference>
<feature type="compositionally biased region" description="Basic and acidic residues" evidence="1">
    <location>
        <begin position="137"/>
        <end position="146"/>
    </location>
</feature>
<accession>U4LCG1</accession>
<feature type="compositionally biased region" description="Basic and acidic residues" evidence="1">
    <location>
        <begin position="244"/>
        <end position="254"/>
    </location>
</feature>
<gene>
    <name evidence="2" type="ORF">PCON_05624</name>
</gene>
<dbReference type="PANTHER" id="PTHR28079">
    <property type="entry name" value="RNA POLYMERASE I-SPECIFIC TRANSCRIPTION INITIATION FACTOR RRN5"/>
    <property type="match status" value="1"/>
</dbReference>
<protein>
    <submittedName>
        <fullName evidence="2">Uncharacterized protein</fullName>
    </submittedName>
</protein>
<dbReference type="AlphaFoldDB" id="U4LCG1"/>